<dbReference type="Pfam" id="PF20009">
    <property type="entry name" value="GEVED"/>
    <property type="match status" value="1"/>
</dbReference>
<accession>A0A5B1CKU8</accession>
<gene>
    <name evidence="2" type="ORF">LF1_30450</name>
</gene>
<keyword evidence="3" id="KW-1185">Reference proteome</keyword>
<reference evidence="2 3" key="1">
    <citation type="submission" date="2019-08" db="EMBL/GenBank/DDBJ databases">
        <title>Deep-cultivation of Planctomycetes and their phenomic and genomic characterization uncovers novel biology.</title>
        <authorList>
            <person name="Wiegand S."/>
            <person name="Jogler M."/>
            <person name="Boedeker C."/>
            <person name="Pinto D."/>
            <person name="Vollmers J."/>
            <person name="Rivas-Marin E."/>
            <person name="Kohn T."/>
            <person name="Peeters S.H."/>
            <person name="Heuer A."/>
            <person name="Rast P."/>
            <person name="Oberbeckmann S."/>
            <person name="Bunk B."/>
            <person name="Jeske O."/>
            <person name="Meyerdierks A."/>
            <person name="Storesund J.E."/>
            <person name="Kallscheuer N."/>
            <person name="Luecker S."/>
            <person name="Lage O.M."/>
            <person name="Pohl T."/>
            <person name="Merkel B.J."/>
            <person name="Hornburger P."/>
            <person name="Mueller R.-W."/>
            <person name="Bruemmer F."/>
            <person name="Labrenz M."/>
            <person name="Spormann A.M."/>
            <person name="Op Den Camp H."/>
            <person name="Overmann J."/>
            <person name="Amann R."/>
            <person name="Jetten M.S.M."/>
            <person name="Mascher T."/>
            <person name="Medema M.H."/>
            <person name="Devos D.P."/>
            <person name="Kaster A.-K."/>
            <person name="Ovreas L."/>
            <person name="Rohde M."/>
            <person name="Galperin M.Y."/>
            <person name="Jogler C."/>
        </authorList>
    </citation>
    <scope>NUCLEOTIDE SEQUENCE [LARGE SCALE GENOMIC DNA]</scope>
    <source>
        <strain evidence="2 3">LF1</strain>
    </source>
</reference>
<evidence type="ECO:0000259" key="1">
    <source>
        <dbReference type="Pfam" id="PF20009"/>
    </source>
</evidence>
<dbReference type="SUPFAM" id="SSF63446">
    <property type="entry name" value="Type I dockerin domain"/>
    <property type="match status" value="1"/>
</dbReference>
<sequence>MNLRTGLLTSNSSVSNRRRVRFETLEGRRLLHGSSAAHTDDFGLIGSVGNDASDHTAGQVQFTQASSGTPARPLFRNSIVSTNLDFITADDPSTFESMAYLGRARREMPDRRPGTGLFANNTFIFEATFSDGNQVQIWLHPNFGSQQNAATYANLLRGPLGKLPESMRENLNHVVVHVGNETAFAESQANFFVLYSQNMLTRISNNDLEETVFHESVHAALDANNLNTSAWLSAQQGDNAFITEYAREIPGKEDMAETAIFAYTMLQHPGRLPAYVEQWMEQNNPNKLAFFADLYADDLTTVAEPPSDFGDAPDSYDTTLASDGARHAAVGPILGTLRDVDEDARAPLNGTSDNDDGVMFGAIGVNASMAAVNIDVSNAIDEEAKVDAWIDFNRDGDFEDPGENVLQNVTVNNGMQTLNFFLPNSLTVGENYARVRLSSEGGLGPNGLAADGEVEDYVIQILAPPVVESVVINDGDNRRSVINEVRITFDQVVDIDLTTGDAFEFFNQTSGQIVQDIPVIDNTSGKTVVEVTFAPGPSVNQGGGLLDGDYRLTIDPELIKLSSLDMDGDTDGQEGGVFVFGAGQVDNFYRAYGDFDLSGSVNLADFAAFRQAFGNSLGDANYLDQIDADSDGMIGLTDFANFRENFGN</sequence>
<comment type="caution">
    <text evidence="2">The sequence shown here is derived from an EMBL/GenBank/DDBJ whole genome shotgun (WGS) entry which is preliminary data.</text>
</comment>
<evidence type="ECO:0000313" key="3">
    <source>
        <dbReference type="Proteomes" id="UP000322699"/>
    </source>
</evidence>
<dbReference type="AlphaFoldDB" id="A0A5B1CKU8"/>
<protein>
    <recommendedName>
        <fullName evidence="1">GEVED domain-containing protein</fullName>
    </recommendedName>
</protein>
<evidence type="ECO:0000313" key="2">
    <source>
        <dbReference type="EMBL" id="KAA1260505.1"/>
    </source>
</evidence>
<feature type="domain" description="GEVED" evidence="1">
    <location>
        <begin position="386"/>
        <end position="460"/>
    </location>
</feature>
<dbReference type="InterPro" id="IPR036439">
    <property type="entry name" value="Dockerin_dom_sf"/>
</dbReference>
<name>A0A5B1CKU8_9BACT</name>
<dbReference type="EMBL" id="VRLW01000001">
    <property type="protein sequence ID" value="KAA1260505.1"/>
    <property type="molecule type" value="Genomic_DNA"/>
</dbReference>
<proteinExistence type="predicted"/>
<dbReference type="GO" id="GO:0000272">
    <property type="term" value="P:polysaccharide catabolic process"/>
    <property type="evidence" value="ECO:0007669"/>
    <property type="project" value="InterPro"/>
</dbReference>
<dbReference type="Proteomes" id="UP000322699">
    <property type="component" value="Unassembled WGS sequence"/>
</dbReference>
<organism evidence="2 3">
    <name type="scientific">Rubripirellula obstinata</name>
    <dbReference type="NCBI Taxonomy" id="406547"/>
    <lineage>
        <taxon>Bacteria</taxon>
        <taxon>Pseudomonadati</taxon>
        <taxon>Planctomycetota</taxon>
        <taxon>Planctomycetia</taxon>
        <taxon>Pirellulales</taxon>
        <taxon>Pirellulaceae</taxon>
        <taxon>Rubripirellula</taxon>
    </lineage>
</organism>
<dbReference type="PROSITE" id="PS00018">
    <property type="entry name" value="EF_HAND_1"/>
    <property type="match status" value="1"/>
</dbReference>
<dbReference type="Gene3D" id="1.10.1330.10">
    <property type="entry name" value="Dockerin domain"/>
    <property type="match status" value="1"/>
</dbReference>
<dbReference type="InterPro" id="IPR018247">
    <property type="entry name" value="EF_Hand_1_Ca_BS"/>
</dbReference>
<dbReference type="InterPro" id="IPR045474">
    <property type="entry name" value="GEVED"/>
</dbReference>